<comment type="similarity">
    <text evidence="1">Belongs to the EEIG family.</text>
</comment>
<accession>A0A9N9XP34</accession>
<feature type="compositionally biased region" description="Polar residues" evidence="3">
    <location>
        <begin position="558"/>
        <end position="570"/>
    </location>
</feature>
<dbReference type="InterPro" id="IPR039931">
    <property type="entry name" value="EEIG1/2-like"/>
</dbReference>
<evidence type="ECO:0000313" key="5">
    <source>
        <dbReference type="EMBL" id="CAG9861765.1"/>
    </source>
</evidence>
<feature type="domain" description="C2 NT-type" evidence="4">
    <location>
        <begin position="15"/>
        <end position="157"/>
    </location>
</feature>
<evidence type="ECO:0000256" key="3">
    <source>
        <dbReference type="SAM" id="MobiDB-lite"/>
    </source>
</evidence>
<evidence type="ECO:0000259" key="4">
    <source>
        <dbReference type="Pfam" id="PF10358"/>
    </source>
</evidence>
<dbReference type="EMBL" id="OU900097">
    <property type="protein sequence ID" value="CAG9861765.1"/>
    <property type="molecule type" value="Genomic_DNA"/>
</dbReference>
<dbReference type="OrthoDB" id="3365224at2759"/>
<feature type="region of interest" description="Disordered" evidence="3">
    <location>
        <begin position="360"/>
        <end position="397"/>
    </location>
</feature>
<dbReference type="PANTHER" id="PTHR21456:SF1">
    <property type="entry name" value="C2 NT-TYPE DOMAIN-CONTAINING PROTEIN"/>
    <property type="match status" value="1"/>
</dbReference>
<feature type="region of interest" description="Disordered" evidence="3">
    <location>
        <begin position="266"/>
        <end position="330"/>
    </location>
</feature>
<dbReference type="Pfam" id="PF10358">
    <property type="entry name" value="NT-C2"/>
    <property type="match status" value="1"/>
</dbReference>
<dbReference type="InterPro" id="IPR019448">
    <property type="entry name" value="NT-C2"/>
</dbReference>
<feature type="coiled-coil region" evidence="2">
    <location>
        <begin position="461"/>
        <end position="488"/>
    </location>
</feature>
<feature type="compositionally biased region" description="Polar residues" evidence="3">
    <location>
        <begin position="271"/>
        <end position="280"/>
    </location>
</feature>
<feature type="compositionally biased region" description="Low complexity" evidence="3">
    <location>
        <begin position="627"/>
        <end position="643"/>
    </location>
</feature>
<reference evidence="5" key="1">
    <citation type="submission" date="2022-01" db="EMBL/GenBank/DDBJ databases">
        <authorList>
            <person name="King R."/>
        </authorList>
    </citation>
    <scope>NUCLEOTIDE SEQUENCE</scope>
</reference>
<evidence type="ECO:0000313" key="6">
    <source>
        <dbReference type="Proteomes" id="UP001153712"/>
    </source>
</evidence>
<feature type="compositionally biased region" description="Low complexity" evidence="3">
    <location>
        <begin position="281"/>
        <end position="303"/>
    </location>
</feature>
<feature type="compositionally biased region" description="Polar residues" evidence="3">
    <location>
        <begin position="373"/>
        <end position="392"/>
    </location>
</feature>
<dbReference type="Proteomes" id="UP001153712">
    <property type="component" value="Chromosome 4"/>
</dbReference>
<dbReference type="AlphaFoldDB" id="A0A9N9XP34"/>
<organism evidence="5 6">
    <name type="scientific">Phyllotreta striolata</name>
    <name type="common">Striped flea beetle</name>
    <name type="synonym">Crioceris striolata</name>
    <dbReference type="NCBI Taxonomy" id="444603"/>
    <lineage>
        <taxon>Eukaryota</taxon>
        <taxon>Metazoa</taxon>
        <taxon>Ecdysozoa</taxon>
        <taxon>Arthropoda</taxon>
        <taxon>Hexapoda</taxon>
        <taxon>Insecta</taxon>
        <taxon>Pterygota</taxon>
        <taxon>Neoptera</taxon>
        <taxon>Endopterygota</taxon>
        <taxon>Coleoptera</taxon>
        <taxon>Polyphaga</taxon>
        <taxon>Cucujiformia</taxon>
        <taxon>Chrysomeloidea</taxon>
        <taxon>Chrysomelidae</taxon>
        <taxon>Galerucinae</taxon>
        <taxon>Alticini</taxon>
        <taxon>Phyllotreta</taxon>
    </lineage>
</organism>
<feature type="region of interest" description="Disordered" evidence="3">
    <location>
        <begin position="523"/>
        <end position="570"/>
    </location>
</feature>
<feature type="compositionally biased region" description="Polar residues" evidence="3">
    <location>
        <begin position="614"/>
        <end position="624"/>
    </location>
</feature>
<sequence length="744" mass="82051">MTNGRGAGMASFMTKKKKYKFQVEICLEELLEVPFVSAVLFAKLRLLDGGNFQDHSSRQEVQDHKVHWGATFAFPCKMMANATTGVMERCVLRISIRKECKGGRSFNKLGFVDLNLAEYAGAGVIRKKSLLEGYDARHRQDNSMLMFKIELNMISGDILFKAPSPSLKHKQMNVEEPGNEQRSDEFSSGSLAGSIASGSSGFGSLPKKRPALLSSELVIGQTLTENNVPVTIANDIANESNHPVEQQQQQQLQQLQHEPQEAMLCCEPGHSRNSSNTSQLSKASGYSSIHSHSHSRQSSSGDSGHIRELHSRSVRAHTKPKPQLYRPNTYPRKLIVPNTILSSPIEASFSSVDQPRLLSSTPVKPGVDHDRQNSVYGTPDSFNAQTSVNSSTDEYRTPEGTVMDVFSRNFNQLQKSSSTSFVERLKTNLLSVNEIDHRKSDETHVIRRGLVSCSSNNNNNNNTIRHSLEELERKNNNNKDEKMEVLRCKSEFEIPRAPVNRLPDKSGSSRFFSAETLLSFLTPRPKRKSFGERGGQKEDEGRSTDRWGAVKNGGFDARTTSSGSLRSGHSTVVRPVERGMCHRKLLDGVSSGKLGPMAISPDDQDANVIALNDVTSAPDVQNTPAMRRPSVTTNPSSSSLVLSETGSLDRAKAAYERRKKNQNQDSDGHGAPQGRVEITRVNPDDLIAELLKNTNLEQTDDSAENSGLQLFIAKDGTAAVGNHEVKSQMSTGVQVFKQVVMDNR</sequence>
<keyword evidence="6" id="KW-1185">Reference proteome</keyword>
<feature type="region of interest" description="Disordered" evidence="3">
    <location>
        <begin position="169"/>
        <end position="190"/>
    </location>
</feature>
<evidence type="ECO:0000256" key="1">
    <source>
        <dbReference type="ARBA" id="ARBA00034780"/>
    </source>
</evidence>
<gene>
    <name evidence="5" type="ORF">PHYEVI_LOCUS8095</name>
</gene>
<evidence type="ECO:0000256" key="2">
    <source>
        <dbReference type="SAM" id="Coils"/>
    </source>
</evidence>
<protein>
    <recommendedName>
        <fullName evidence="4">C2 NT-type domain-containing protein</fullName>
    </recommendedName>
</protein>
<keyword evidence="2" id="KW-0175">Coiled coil</keyword>
<feature type="region of interest" description="Disordered" evidence="3">
    <location>
        <begin position="614"/>
        <end position="678"/>
    </location>
</feature>
<dbReference type="PANTHER" id="PTHR21456">
    <property type="entry name" value="FAMILY WITH SEQUENCE SIMILARITY 102"/>
    <property type="match status" value="1"/>
</dbReference>
<feature type="compositionally biased region" description="Basic and acidic residues" evidence="3">
    <location>
        <begin position="647"/>
        <end position="656"/>
    </location>
</feature>
<feature type="compositionally biased region" description="Basic and acidic residues" evidence="3">
    <location>
        <begin position="529"/>
        <end position="545"/>
    </location>
</feature>
<proteinExistence type="inferred from homology"/>
<name>A0A9N9XP34_PHYSR</name>